<proteinExistence type="predicted"/>
<organism evidence="1 2">
    <name type="scientific">Candidatus Falkowbacteria bacterium RIFOXYC2_FULL_36_12</name>
    <dbReference type="NCBI Taxonomy" id="1798002"/>
    <lineage>
        <taxon>Bacteria</taxon>
        <taxon>Candidatus Falkowiibacteriota</taxon>
    </lineage>
</organism>
<protein>
    <submittedName>
        <fullName evidence="1">Uncharacterized protein</fullName>
    </submittedName>
</protein>
<comment type="caution">
    <text evidence="1">The sequence shown here is derived from an EMBL/GenBank/DDBJ whole genome shotgun (WGS) entry which is preliminary data.</text>
</comment>
<dbReference type="Proteomes" id="UP000179001">
    <property type="component" value="Unassembled WGS sequence"/>
</dbReference>
<sequence>MSDKVRDACRFCRPCDHFDAYHGFDCTLIAGNSERCCEFGACTKARISGKPVNLMTATYATVEMCDGNVTDISRRGPDFIGRMAQIEVMPPR</sequence>
<evidence type="ECO:0000313" key="1">
    <source>
        <dbReference type="EMBL" id="OGF31638.1"/>
    </source>
</evidence>
<name>A0A1F5SY42_9BACT</name>
<reference evidence="1 2" key="1">
    <citation type="journal article" date="2016" name="Nat. Commun.">
        <title>Thousands of microbial genomes shed light on interconnected biogeochemical processes in an aquifer system.</title>
        <authorList>
            <person name="Anantharaman K."/>
            <person name="Brown C.T."/>
            <person name="Hug L.A."/>
            <person name="Sharon I."/>
            <person name="Castelle C.J."/>
            <person name="Probst A.J."/>
            <person name="Thomas B.C."/>
            <person name="Singh A."/>
            <person name="Wilkins M.J."/>
            <person name="Karaoz U."/>
            <person name="Brodie E.L."/>
            <person name="Williams K.H."/>
            <person name="Hubbard S.S."/>
            <person name="Banfield J.F."/>
        </authorList>
    </citation>
    <scope>NUCLEOTIDE SEQUENCE [LARGE SCALE GENOMIC DNA]</scope>
</reference>
<dbReference type="AlphaFoldDB" id="A0A1F5SY42"/>
<gene>
    <name evidence="1" type="ORF">A2478_04080</name>
</gene>
<evidence type="ECO:0000313" key="2">
    <source>
        <dbReference type="Proteomes" id="UP000179001"/>
    </source>
</evidence>
<dbReference type="EMBL" id="MFGJ01000007">
    <property type="protein sequence ID" value="OGF31638.1"/>
    <property type="molecule type" value="Genomic_DNA"/>
</dbReference>
<accession>A0A1F5SY42</accession>